<organism evidence="2">
    <name type="scientific">Oryza sativa subsp. indica</name>
    <name type="common">Rice</name>
    <dbReference type="NCBI Taxonomy" id="39946"/>
    <lineage>
        <taxon>Eukaryota</taxon>
        <taxon>Viridiplantae</taxon>
        <taxon>Streptophyta</taxon>
        <taxon>Embryophyta</taxon>
        <taxon>Tracheophyta</taxon>
        <taxon>Spermatophyta</taxon>
        <taxon>Magnoliopsida</taxon>
        <taxon>Liliopsida</taxon>
        <taxon>Poales</taxon>
        <taxon>Poaceae</taxon>
        <taxon>BOP clade</taxon>
        <taxon>Oryzoideae</taxon>
        <taxon>Oryzeae</taxon>
        <taxon>Oryzinae</taxon>
        <taxon>Oryza</taxon>
        <taxon>Oryza sativa</taxon>
    </lineage>
</organism>
<proteinExistence type="predicted"/>
<gene>
    <name evidence="2" type="primary">K0177A07.37</name>
    <name evidence="3" type="synonym">K0358C04.10</name>
</gene>
<accession>A0A679BBM7</accession>
<reference evidence="3" key="2">
    <citation type="submission" date="2009-05" db="EMBL/GenBank/DDBJ databases">
        <title>Oryza sativa Indica Group genomic DNA, chromosome 11, BAC clone:K0358C04, cultivar:Kasalath.</title>
        <authorList>
            <person name="Matsumoto T."/>
            <person name="Wu J."/>
            <person name="Kanamori H."/>
        </authorList>
    </citation>
    <scope>NUCLEOTIDE SEQUENCE</scope>
</reference>
<evidence type="ECO:0000313" key="3">
    <source>
        <dbReference type="EMBL" id="BBD82524.1"/>
    </source>
</evidence>
<dbReference type="EMBL" id="AP011489">
    <property type="protein sequence ID" value="BBD82524.1"/>
    <property type="molecule type" value="Genomic_DNA"/>
</dbReference>
<dbReference type="EMBL" id="AP011488">
    <property type="protein sequence ID" value="BBD82512.1"/>
    <property type="molecule type" value="Genomic_DNA"/>
</dbReference>
<sequence>MRTGRVERRERLTGSADPVVPRWHRRDAYVAATRAGWRKTKAPAANGRQAAAVSPGRHATTRGDGVYTGMTGENERERANGLDSPEGVCRRRIAVAATGGEKRGKRRRGHEGLIPGGESIYAATVIRFWRRIGRVIAEEGRRWAATTERGQRRRRAYCERRRGLGWRQLAIGVLLERLLKAKGKRWSEEGERRDALPRRGGAL</sequence>
<dbReference type="AlphaFoldDB" id="A0A679BBM7"/>
<feature type="region of interest" description="Disordered" evidence="1">
    <location>
        <begin position="54"/>
        <end position="84"/>
    </location>
</feature>
<evidence type="ECO:0000313" key="2">
    <source>
        <dbReference type="EMBL" id="BBD82512.1"/>
    </source>
</evidence>
<protein>
    <submittedName>
        <fullName evidence="2">Epstein-Barr virus EBNA-1-like</fullName>
    </submittedName>
</protein>
<evidence type="ECO:0000256" key="1">
    <source>
        <dbReference type="SAM" id="MobiDB-lite"/>
    </source>
</evidence>
<name>A0A679BBM7_ORYSI</name>
<reference evidence="2" key="1">
    <citation type="submission" date="2009-05" db="EMBL/GenBank/DDBJ databases">
        <title>Oryza sativa Indica Group genomic DNA, chromosome 11, BAC clone:K0177A07, cultivar:Kasalath.</title>
        <authorList>
            <person name="Matsumoto T."/>
            <person name="Wu J."/>
            <person name="Kanamori H."/>
        </authorList>
    </citation>
    <scope>NUCLEOTIDE SEQUENCE</scope>
</reference>